<gene>
    <name evidence="2" type="ORF">H0I76_11185</name>
</gene>
<evidence type="ECO:0000313" key="3">
    <source>
        <dbReference type="Proteomes" id="UP000655420"/>
    </source>
</evidence>
<dbReference type="InterPro" id="IPR001173">
    <property type="entry name" value="Glyco_trans_2-like"/>
</dbReference>
<dbReference type="EMBL" id="JAEHHL010000006">
    <property type="protein sequence ID" value="MBK0399755.1"/>
    <property type="molecule type" value="Genomic_DNA"/>
</dbReference>
<comment type="caution">
    <text evidence="2">The sequence shown here is derived from an EMBL/GenBank/DDBJ whole genome shotgun (WGS) entry which is preliminary data.</text>
</comment>
<dbReference type="CDD" id="cd00761">
    <property type="entry name" value="Glyco_tranf_GTA_type"/>
    <property type="match status" value="1"/>
</dbReference>
<dbReference type="SUPFAM" id="SSF53448">
    <property type="entry name" value="Nucleotide-diphospho-sugar transferases"/>
    <property type="match status" value="1"/>
</dbReference>
<organism evidence="2 3">
    <name type="scientific">Thermohalobaculum xanthum</name>
    <dbReference type="NCBI Taxonomy" id="2753746"/>
    <lineage>
        <taxon>Bacteria</taxon>
        <taxon>Pseudomonadati</taxon>
        <taxon>Pseudomonadota</taxon>
        <taxon>Alphaproteobacteria</taxon>
        <taxon>Rhodobacterales</taxon>
        <taxon>Paracoccaceae</taxon>
        <taxon>Thermohalobaculum</taxon>
    </lineage>
</organism>
<feature type="domain" description="Glycosyltransferase 2-like" evidence="1">
    <location>
        <begin position="8"/>
        <end position="134"/>
    </location>
</feature>
<sequence>MKEGPVVSVLIPARNSGNFLGDAIDSALGQTYQNIEVVVVNDGSSDNTQDVISSYGSAIKSFRIPASGANVARNVALKRCKGDIIQFLDADDILIANKFERQIPALASGRADLVFCKGYLFGDKDGVRPKKRAIMEPGNSDPFYYCLHQGLSTEGPLIKRSFVERVGGFTPGLNRAQERDFHIRLGAADARILLLDERLYMHRNHDGDRISNKPVDPKFMVDFFLQLVSTLFSSDVYRICRKRRRYLAERVRAASVGAFRYGFIEEARLGFACADRLSFWGSPHPRHEFALFAQAVGHLRAETARAKLLKILMRNY</sequence>
<keyword evidence="3" id="KW-1185">Reference proteome</keyword>
<dbReference type="RefSeq" id="WP_200609947.1">
    <property type="nucleotide sequence ID" value="NZ_JAEHHL010000006.1"/>
</dbReference>
<reference evidence="2" key="1">
    <citation type="submission" date="2020-12" db="EMBL/GenBank/DDBJ databases">
        <title>Bacterial taxonomy.</title>
        <authorList>
            <person name="Pan X."/>
        </authorList>
    </citation>
    <scope>NUCLEOTIDE SEQUENCE</scope>
    <source>
        <strain evidence="2">M0105</strain>
    </source>
</reference>
<evidence type="ECO:0000313" key="2">
    <source>
        <dbReference type="EMBL" id="MBK0399755.1"/>
    </source>
</evidence>
<evidence type="ECO:0000259" key="1">
    <source>
        <dbReference type="Pfam" id="PF00535"/>
    </source>
</evidence>
<accession>A0A8J7SHJ9</accession>
<dbReference type="Gene3D" id="3.90.550.10">
    <property type="entry name" value="Spore Coat Polysaccharide Biosynthesis Protein SpsA, Chain A"/>
    <property type="match status" value="1"/>
</dbReference>
<dbReference type="PANTHER" id="PTHR43685:SF2">
    <property type="entry name" value="GLYCOSYLTRANSFERASE 2-LIKE DOMAIN-CONTAINING PROTEIN"/>
    <property type="match status" value="1"/>
</dbReference>
<name>A0A8J7SHJ9_9RHOB</name>
<dbReference type="Proteomes" id="UP000655420">
    <property type="component" value="Unassembled WGS sequence"/>
</dbReference>
<dbReference type="Pfam" id="PF00535">
    <property type="entry name" value="Glycos_transf_2"/>
    <property type="match status" value="1"/>
</dbReference>
<protein>
    <submittedName>
        <fullName evidence="2">Glycosyltransferase family 2 protein</fullName>
    </submittedName>
</protein>
<dbReference type="AlphaFoldDB" id="A0A8J7SHJ9"/>
<dbReference type="InterPro" id="IPR050834">
    <property type="entry name" value="Glycosyltransf_2"/>
</dbReference>
<dbReference type="InterPro" id="IPR029044">
    <property type="entry name" value="Nucleotide-diphossugar_trans"/>
</dbReference>
<dbReference type="PANTHER" id="PTHR43685">
    <property type="entry name" value="GLYCOSYLTRANSFERASE"/>
    <property type="match status" value="1"/>
</dbReference>
<proteinExistence type="predicted"/>